<organism evidence="2 3">
    <name type="scientific">Durusdinium trenchii</name>
    <dbReference type="NCBI Taxonomy" id="1381693"/>
    <lineage>
        <taxon>Eukaryota</taxon>
        <taxon>Sar</taxon>
        <taxon>Alveolata</taxon>
        <taxon>Dinophyceae</taxon>
        <taxon>Suessiales</taxon>
        <taxon>Symbiodiniaceae</taxon>
        <taxon>Durusdinium</taxon>
    </lineage>
</organism>
<accession>A0ABP0PRJ7</accession>
<name>A0ABP0PRJ7_9DINO</name>
<gene>
    <name evidence="2" type="ORF">CCMP2556_LOCUS38543</name>
</gene>
<comment type="caution">
    <text evidence="2">The sequence shown here is derived from an EMBL/GenBank/DDBJ whole genome shotgun (WGS) entry which is preliminary data.</text>
</comment>
<evidence type="ECO:0000313" key="3">
    <source>
        <dbReference type="Proteomes" id="UP001642484"/>
    </source>
</evidence>
<keyword evidence="3" id="KW-1185">Reference proteome</keyword>
<feature type="non-terminal residue" evidence="2">
    <location>
        <position position="1"/>
    </location>
</feature>
<proteinExistence type="predicted"/>
<sequence>NTEEIDEGRVPPVLIIPRGIGDGRSRPGYLPVRLLVLLQLMAQAFAPPPAPFDNIDMFAGRCSISRAFKAHGKSVVALDICLDPRDDILSPLGFIRHLYAAMHIARGGLCSMGVCCSSWTTVNRGTSGRTTENPLGRTWLPSVKSSNLMVVRAVLIILTVMYHQGHWMLENPLSSIIDLAPRMQVLLGNRLVFRAMTWLGMYGGATPKPVKLLSDDPYIARLYRKLKRHDFRKSDTTIRYINKRGVVKFRGSKTLKASQTYPRSFGHSVFNAWNSYALREPNHPVFIDHGDLWDDAELGGVEAWLEARLRNRGMCKDYLADVPLRQMVDMDATSLDDTLPATESQLTEAQGNMSCSASAKEPVQDVTADGTPISATSCIVIDLDDDADELPEVAPTLPDFEAEIEQHLMADAALHSAQASQEEKDEHMIRSRVEKMDDHEFSKAMAHARASPLLGSYIKNGLGLEGDDLKEFEFGGFDELEELVNFELWKLQHDRKIATAAPAPVPAAAPQVAVAATPAPEAKTPVPILRKPKVSFAEPVQAPAKPAKSNCASAGFVVEGTAVPVSYEDYNERQKHYAQMKRQLNSDDPQGEHGIPEDIVRAWKAAVQSKSKHTKTALFAAFLKSGKNWGRLKVKHTRSRTERQTGRRRYGWRTRDQLLKLYNGNTNLVEQIIDRKLSMNEYKEHPDCPDDDAAILYYVMVDIDTIHDDETAETLETSANMSADMGTEAAQQLGNPELTQHLLHNTSTTPRILQLKGRQNQSHHPGSSGDPPPGVDPAMVDPAGVKAANDLALQRMAMYTEEGPFLL</sequence>
<feature type="region of interest" description="Disordered" evidence="1">
    <location>
        <begin position="755"/>
        <end position="781"/>
    </location>
</feature>
<evidence type="ECO:0000256" key="1">
    <source>
        <dbReference type="SAM" id="MobiDB-lite"/>
    </source>
</evidence>
<protein>
    <submittedName>
        <fullName evidence="2">Uncharacterized protein</fullName>
    </submittedName>
</protein>
<reference evidence="2 3" key="1">
    <citation type="submission" date="2024-02" db="EMBL/GenBank/DDBJ databases">
        <authorList>
            <person name="Chen Y."/>
            <person name="Shah S."/>
            <person name="Dougan E. K."/>
            <person name="Thang M."/>
            <person name="Chan C."/>
        </authorList>
    </citation>
    <scope>NUCLEOTIDE SEQUENCE [LARGE SCALE GENOMIC DNA]</scope>
</reference>
<dbReference type="Proteomes" id="UP001642484">
    <property type="component" value="Unassembled WGS sequence"/>
</dbReference>
<dbReference type="EMBL" id="CAXAMN010023521">
    <property type="protein sequence ID" value="CAK9078213.1"/>
    <property type="molecule type" value="Genomic_DNA"/>
</dbReference>
<evidence type="ECO:0000313" key="2">
    <source>
        <dbReference type="EMBL" id="CAK9078213.1"/>
    </source>
</evidence>